<dbReference type="Proteomes" id="UP000319852">
    <property type="component" value="Chromosome"/>
</dbReference>
<evidence type="ECO:0000256" key="2">
    <source>
        <dbReference type="ARBA" id="ARBA00007430"/>
    </source>
</evidence>
<keyword evidence="5 7" id="KW-1133">Transmembrane helix</keyword>
<evidence type="ECO:0000256" key="4">
    <source>
        <dbReference type="ARBA" id="ARBA00022692"/>
    </source>
</evidence>
<feature type="transmembrane region" description="Helical" evidence="7">
    <location>
        <begin position="312"/>
        <end position="336"/>
    </location>
</feature>
<feature type="transmembrane region" description="Helical" evidence="7">
    <location>
        <begin position="429"/>
        <end position="448"/>
    </location>
</feature>
<dbReference type="EMBL" id="CP036263">
    <property type="protein sequence ID" value="QDS99986.1"/>
    <property type="molecule type" value="Genomic_DNA"/>
</dbReference>
<keyword evidence="4 7" id="KW-0812">Transmembrane</keyword>
<keyword evidence="9" id="KW-1185">Reference proteome</keyword>
<evidence type="ECO:0000313" key="8">
    <source>
        <dbReference type="EMBL" id="QDS99986.1"/>
    </source>
</evidence>
<evidence type="ECO:0000313" key="9">
    <source>
        <dbReference type="Proteomes" id="UP000319852"/>
    </source>
</evidence>
<dbReference type="AlphaFoldDB" id="A0A517MYP3"/>
<dbReference type="KEGG" id="amob:HG15A2_33220"/>
<comment type="subcellular location">
    <subcellularLocation>
        <location evidence="1">Cell membrane</location>
        <topology evidence="1">Multi-pass membrane protein</topology>
    </subcellularLocation>
</comment>
<dbReference type="GO" id="GO:0005886">
    <property type="term" value="C:plasma membrane"/>
    <property type="evidence" value="ECO:0007669"/>
    <property type="project" value="UniProtKB-SubCell"/>
</dbReference>
<sequence>MKPKIDYFSSESLRHDLKGKTIRGGLATGIAQALRIVIGLGTIPALARLLQPEDFGLVAMVGFFTNFGAMFVDAGLSKATVQREDITKSQVNTLFWITTSLAISLALGVAAMSPLIGRFYGEPRLVPITLALTISYLLNGLTVQSQALLRRGMQFKSLAFADVFSQLIGQSAGIAWAWRYYQQPNDYWALVLIPLVIGSARLVIIWIACGWLPSKPGYDKTVWPMLWYGLNLSGGNFTNYFARNGDTAIIGWYWGDTPLGFYERAYKLLLYPLNLINGPLTSIAVPALSRLKTNPAGYRRFFRRGVQLSTSIFIPLVIASFVLAEPLVLTLLGSGWEESIPIFLALCPAALATATAPSSTWVYQSWGHTGLFFKFVLVNTFFTLLGFVIAVPFGTFWVAVSYSVVTCVLRVPYVFLCVRPTPLKPSDQFGPMVIPTVASIVAALAVYLAQTWWSDFELSFVQLIAGSSVFGATYMGSFGITPAGREYLREMISTFRPKKRTQA</sequence>
<feature type="transmembrane region" description="Helical" evidence="7">
    <location>
        <begin position="55"/>
        <end position="72"/>
    </location>
</feature>
<reference evidence="8 9" key="1">
    <citation type="submission" date="2019-02" db="EMBL/GenBank/DDBJ databases">
        <title>Deep-cultivation of Planctomycetes and their phenomic and genomic characterization uncovers novel biology.</title>
        <authorList>
            <person name="Wiegand S."/>
            <person name="Jogler M."/>
            <person name="Boedeker C."/>
            <person name="Pinto D."/>
            <person name="Vollmers J."/>
            <person name="Rivas-Marin E."/>
            <person name="Kohn T."/>
            <person name="Peeters S.H."/>
            <person name="Heuer A."/>
            <person name="Rast P."/>
            <person name="Oberbeckmann S."/>
            <person name="Bunk B."/>
            <person name="Jeske O."/>
            <person name="Meyerdierks A."/>
            <person name="Storesund J.E."/>
            <person name="Kallscheuer N."/>
            <person name="Luecker S."/>
            <person name="Lage O.M."/>
            <person name="Pohl T."/>
            <person name="Merkel B.J."/>
            <person name="Hornburger P."/>
            <person name="Mueller R.-W."/>
            <person name="Bruemmer F."/>
            <person name="Labrenz M."/>
            <person name="Spormann A.M."/>
            <person name="Op den Camp H."/>
            <person name="Overmann J."/>
            <person name="Amann R."/>
            <person name="Jetten M.S.M."/>
            <person name="Mascher T."/>
            <person name="Medema M.H."/>
            <person name="Devos D.P."/>
            <person name="Kaster A.-K."/>
            <person name="Ovreas L."/>
            <person name="Rohde M."/>
            <person name="Galperin M.Y."/>
            <person name="Jogler C."/>
        </authorList>
    </citation>
    <scope>NUCLEOTIDE SEQUENCE [LARGE SCALE GENOMIC DNA]</scope>
    <source>
        <strain evidence="8 9">HG15A2</strain>
    </source>
</reference>
<feature type="transmembrane region" description="Helical" evidence="7">
    <location>
        <begin position="225"/>
        <end position="242"/>
    </location>
</feature>
<dbReference type="PANTHER" id="PTHR30250">
    <property type="entry name" value="PST FAMILY PREDICTED COLANIC ACID TRANSPORTER"/>
    <property type="match status" value="1"/>
</dbReference>
<feature type="transmembrane region" description="Helical" evidence="7">
    <location>
        <begin position="187"/>
        <end position="213"/>
    </location>
</feature>
<evidence type="ECO:0000256" key="6">
    <source>
        <dbReference type="ARBA" id="ARBA00023136"/>
    </source>
</evidence>
<dbReference type="CDD" id="cd13127">
    <property type="entry name" value="MATE_tuaB_like"/>
    <property type="match status" value="1"/>
</dbReference>
<feature type="transmembrane region" description="Helical" evidence="7">
    <location>
        <begin position="93"/>
        <end position="113"/>
    </location>
</feature>
<keyword evidence="3" id="KW-1003">Cell membrane</keyword>
<organism evidence="8 9">
    <name type="scientific">Adhaeretor mobilis</name>
    <dbReference type="NCBI Taxonomy" id="1930276"/>
    <lineage>
        <taxon>Bacteria</taxon>
        <taxon>Pseudomonadati</taxon>
        <taxon>Planctomycetota</taxon>
        <taxon>Planctomycetia</taxon>
        <taxon>Pirellulales</taxon>
        <taxon>Lacipirellulaceae</taxon>
        <taxon>Adhaeretor</taxon>
    </lineage>
</organism>
<dbReference type="InterPro" id="IPR050833">
    <property type="entry name" value="Poly_Biosynth_Transport"/>
</dbReference>
<dbReference type="PANTHER" id="PTHR30250:SF10">
    <property type="entry name" value="LIPOPOLYSACCHARIDE BIOSYNTHESIS PROTEIN WZXC"/>
    <property type="match status" value="1"/>
</dbReference>
<dbReference type="RefSeq" id="WP_218932010.1">
    <property type="nucleotide sequence ID" value="NZ_CP036263.1"/>
</dbReference>
<evidence type="ECO:0000256" key="1">
    <source>
        <dbReference type="ARBA" id="ARBA00004651"/>
    </source>
</evidence>
<comment type="similarity">
    <text evidence="2">Belongs to the polysaccharide synthase family.</text>
</comment>
<gene>
    <name evidence="8" type="primary">wzxC</name>
    <name evidence="8" type="ORF">HG15A2_33220</name>
</gene>
<protein>
    <submittedName>
        <fullName evidence="8">Lipopolysaccharide biosynthesis protein WzxC</fullName>
    </submittedName>
</protein>
<evidence type="ECO:0000256" key="7">
    <source>
        <dbReference type="SAM" id="Phobius"/>
    </source>
</evidence>
<accession>A0A517MYP3</accession>
<feature type="transmembrane region" description="Helical" evidence="7">
    <location>
        <begin position="342"/>
        <end position="364"/>
    </location>
</feature>
<feature type="transmembrane region" description="Helical" evidence="7">
    <location>
        <begin position="125"/>
        <end position="143"/>
    </location>
</feature>
<proteinExistence type="inferred from homology"/>
<feature type="transmembrane region" description="Helical" evidence="7">
    <location>
        <begin position="396"/>
        <end position="417"/>
    </location>
</feature>
<feature type="transmembrane region" description="Helical" evidence="7">
    <location>
        <begin position="371"/>
        <end position="390"/>
    </location>
</feature>
<feature type="transmembrane region" description="Helical" evidence="7">
    <location>
        <begin position="460"/>
        <end position="481"/>
    </location>
</feature>
<dbReference type="Pfam" id="PF13440">
    <property type="entry name" value="Polysacc_synt_3"/>
    <property type="match status" value="1"/>
</dbReference>
<feature type="transmembrane region" description="Helical" evidence="7">
    <location>
        <begin position="21"/>
        <end position="43"/>
    </location>
</feature>
<evidence type="ECO:0000256" key="3">
    <source>
        <dbReference type="ARBA" id="ARBA00022475"/>
    </source>
</evidence>
<name>A0A517MYP3_9BACT</name>
<evidence type="ECO:0000256" key="5">
    <source>
        <dbReference type="ARBA" id="ARBA00022989"/>
    </source>
</evidence>
<keyword evidence="6 7" id="KW-0472">Membrane</keyword>